<comment type="caution">
    <text evidence="7">The sequence shown here is derived from an EMBL/GenBank/DDBJ whole genome shotgun (WGS) entry which is preliminary data.</text>
</comment>
<dbReference type="InterPro" id="IPR036282">
    <property type="entry name" value="Glutathione-S-Trfase_C_sf"/>
</dbReference>
<dbReference type="PROSITE" id="PS50405">
    <property type="entry name" value="GST_CTER"/>
    <property type="match status" value="1"/>
</dbReference>
<dbReference type="FunFam" id="3.40.30.10:FF:000016">
    <property type="entry name" value="Glutathione S-transferase F2"/>
    <property type="match status" value="1"/>
</dbReference>
<gene>
    <name evidence="7" type="ORF">P691DRAFT_803928</name>
</gene>
<dbReference type="GO" id="GO:0043295">
    <property type="term" value="F:glutathione binding"/>
    <property type="evidence" value="ECO:0007669"/>
    <property type="project" value="TreeGrafter"/>
</dbReference>
<dbReference type="OrthoDB" id="249703at2759"/>
<dbReference type="FunFam" id="1.20.1050.10:FF:000004">
    <property type="entry name" value="Glutathione S-transferase F2"/>
    <property type="match status" value="1"/>
</dbReference>
<dbReference type="GO" id="GO:0004364">
    <property type="term" value="F:glutathione transferase activity"/>
    <property type="evidence" value="ECO:0007669"/>
    <property type="project" value="UniProtKB-EC"/>
</dbReference>
<sequence length="213" mass="24148">MVLKLYGYVHSTAAKLVAMVLYEKEIPFEYIEIDLSTKKNRSEAYLAIQPFGQVPCIDDDGFILYESRAIARYLEEKHPNQGTKLIPSDPKKRALFDQAASIEAFNFDCYGVPLFYEVFVNPRYGKEVNHEKAKELTATLGTKLDIYEQILAKQPYLSGDELTLADLYHLPVGNVLFMAGINVISERPNVARWYNNMASRPSWQKVKDGLGAA</sequence>
<evidence type="ECO:0000259" key="5">
    <source>
        <dbReference type="PROSITE" id="PS50404"/>
    </source>
</evidence>
<dbReference type="SFLD" id="SFLDS00019">
    <property type="entry name" value="Glutathione_Transferase_(cytos"/>
    <property type="match status" value="1"/>
</dbReference>
<name>A0A9P5XAM1_9AGAR</name>
<dbReference type="GO" id="GO:0009636">
    <property type="term" value="P:response to toxic substance"/>
    <property type="evidence" value="ECO:0007669"/>
    <property type="project" value="UniProtKB-ARBA"/>
</dbReference>
<dbReference type="InterPro" id="IPR036249">
    <property type="entry name" value="Thioredoxin-like_sf"/>
</dbReference>
<dbReference type="Pfam" id="PF00043">
    <property type="entry name" value="GST_C"/>
    <property type="match status" value="1"/>
</dbReference>
<keyword evidence="3" id="KW-0808">Transferase</keyword>
<dbReference type="AlphaFoldDB" id="A0A9P5XAM1"/>
<dbReference type="GO" id="GO:0005737">
    <property type="term" value="C:cytoplasm"/>
    <property type="evidence" value="ECO:0007669"/>
    <property type="project" value="TreeGrafter"/>
</dbReference>
<protein>
    <recommendedName>
        <fullName evidence="2">glutathione transferase</fullName>
        <ecNumber evidence="2">2.5.1.18</ecNumber>
    </recommendedName>
</protein>
<dbReference type="InterPro" id="IPR004045">
    <property type="entry name" value="Glutathione_S-Trfase_N"/>
</dbReference>
<evidence type="ECO:0000256" key="2">
    <source>
        <dbReference type="ARBA" id="ARBA00012452"/>
    </source>
</evidence>
<evidence type="ECO:0000313" key="8">
    <source>
        <dbReference type="Proteomes" id="UP000807342"/>
    </source>
</evidence>
<dbReference type="InterPro" id="IPR010987">
    <property type="entry name" value="Glutathione-S-Trfase_C-like"/>
</dbReference>
<proteinExistence type="inferred from homology"/>
<evidence type="ECO:0000256" key="1">
    <source>
        <dbReference type="ARBA" id="ARBA00010128"/>
    </source>
</evidence>
<dbReference type="Pfam" id="PF13417">
    <property type="entry name" value="GST_N_3"/>
    <property type="match status" value="1"/>
</dbReference>
<dbReference type="PANTHER" id="PTHR43900:SF3">
    <property type="entry name" value="GLUTATHIONE S-TRANSFERASE RHO"/>
    <property type="match status" value="1"/>
</dbReference>
<dbReference type="InterPro" id="IPR004046">
    <property type="entry name" value="GST_C"/>
</dbReference>
<dbReference type="Proteomes" id="UP000807342">
    <property type="component" value="Unassembled WGS sequence"/>
</dbReference>
<dbReference type="EMBL" id="MU151244">
    <property type="protein sequence ID" value="KAF9446472.1"/>
    <property type="molecule type" value="Genomic_DNA"/>
</dbReference>
<feature type="domain" description="GST N-terminal" evidence="5">
    <location>
        <begin position="1"/>
        <end position="82"/>
    </location>
</feature>
<evidence type="ECO:0000259" key="6">
    <source>
        <dbReference type="PROSITE" id="PS50405"/>
    </source>
</evidence>
<accession>A0A9P5XAM1</accession>
<dbReference type="GO" id="GO:0006749">
    <property type="term" value="P:glutathione metabolic process"/>
    <property type="evidence" value="ECO:0007669"/>
    <property type="project" value="TreeGrafter"/>
</dbReference>
<reference evidence="7" key="1">
    <citation type="submission" date="2020-11" db="EMBL/GenBank/DDBJ databases">
        <authorList>
            <consortium name="DOE Joint Genome Institute"/>
            <person name="Ahrendt S."/>
            <person name="Riley R."/>
            <person name="Andreopoulos W."/>
            <person name="Labutti K."/>
            <person name="Pangilinan J."/>
            <person name="Ruiz-Duenas F.J."/>
            <person name="Barrasa J.M."/>
            <person name="Sanchez-Garcia M."/>
            <person name="Camarero S."/>
            <person name="Miyauchi S."/>
            <person name="Serrano A."/>
            <person name="Linde D."/>
            <person name="Babiker R."/>
            <person name="Drula E."/>
            <person name="Ayuso-Fernandez I."/>
            <person name="Pacheco R."/>
            <person name="Padilla G."/>
            <person name="Ferreira P."/>
            <person name="Barriuso J."/>
            <person name="Kellner H."/>
            <person name="Castanera R."/>
            <person name="Alfaro M."/>
            <person name="Ramirez L."/>
            <person name="Pisabarro A.G."/>
            <person name="Kuo A."/>
            <person name="Tritt A."/>
            <person name="Lipzen A."/>
            <person name="He G."/>
            <person name="Yan M."/>
            <person name="Ng V."/>
            <person name="Cullen D."/>
            <person name="Martin F."/>
            <person name="Rosso M.-N."/>
            <person name="Henrissat B."/>
            <person name="Hibbett D."/>
            <person name="Martinez A.T."/>
            <person name="Grigoriev I.V."/>
        </authorList>
    </citation>
    <scope>NUCLEOTIDE SEQUENCE</scope>
    <source>
        <strain evidence="7">MF-IS2</strain>
    </source>
</reference>
<evidence type="ECO:0000256" key="4">
    <source>
        <dbReference type="ARBA" id="ARBA00047960"/>
    </source>
</evidence>
<dbReference type="Gene3D" id="1.20.1050.10">
    <property type="match status" value="1"/>
</dbReference>
<dbReference type="SUPFAM" id="SSF52833">
    <property type="entry name" value="Thioredoxin-like"/>
    <property type="match status" value="1"/>
</dbReference>
<dbReference type="Gene3D" id="3.40.30.10">
    <property type="entry name" value="Glutaredoxin"/>
    <property type="match status" value="1"/>
</dbReference>
<feature type="domain" description="GST C-terminal" evidence="6">
    <location>
        <begin position="89"/>
        <end position="213"/>
    </location>
</feature>
<dbReference type="SUPFAM" id="SSF47616">
    <property type="entry name" value="GST C-terminal domain-like"/>
    <property type="match status" value="1"/>
</dbReference>
<dbReference type="SFLD" id="SFLDG00358">
    <property type="entry name" value="Main_(cytGST)"/>
    <property type="match status" value="1"/>
</dbReference>
<dbReference type="EC" id="2.5.1.18" evidence="2"/>
<organism evidence="7 8">
    <name type="scientific">Macrolepiota fuliginosa MF-IS2</name>
    <dbReference type="NCBI Taxonomy" id="1400762"/>
    <lineage>
        <taxon>Eukaryota</taxon>
        <taxon>Fungi</taxon>
        <taxon>Dikarya</taxon>
        <taxon>Basidiomycota</taxon>
        <taxon>Agaricomycotina</taxon>
        <taxon>Agaricomycetes</taxon>
        <taxon>Agaricomycetidae</taxon>
        <taxon>Agaricales</taxon>
        <taxon>Agaricineae</taxon>
        <taxon>Agaricaceae</taxon>
        <taxon>Macrolepiota</taxon>
    </lineage>
</organism>
<evidence type="ECO:0000256" key="3">
    <source>
        <dbReference type="ARBA" id="ARBA00022679"/>
    </source>
</evidence>
<dbReference type="PANTHER" id="PTHR43900">
    <property type="entry name" value="GLUTATHIONE S-TRANSFERASE RHO"/>
    <property type="match status" value="1"/>
</dbReference>
<comment type="similarity">
    <text evidence="1">Belongs to the GST superfamily. Phi family.</text>
</comment>
<keyword evidence="8" id="KW-1185">Reference proteome</keyword>
<evidence type="ECO:0000313" key="7">
    <source>
        <dbReference type="EMBL" id="KAF9446472.1"/>
    </source>
</evidence>
<dbReference type="InterPro" id="IPR040079">
    <property type="entry name" value="Glutathione_S-Trfase"/>
</dbReference>
<dbReference type="SFLD" id="SFLDG01154">
    <property type="entry name" value="Main.5:_Phi-like"/>
    <property type="match status" value="1"/>
</dbReference>
<dbReference type="PROSITE" id="PS50404">
    <property type="entry name" value="GST_NTER"/>
    <property type="match status" value="1"/>
</dbReference>
<comment type="catalytic activity">
    <reaction evidence="4">
        <text>RX + glutathione = an S-substituted glutathione + a halide anion + H(+)</text>
        <dbReference type="Rhea" id="RHEA:16437"/>
        <dbReference type="ChEBI" id="CHEBI:15378"/>
        <dbReference type="ChEBI" id="CHEBI:16042"/>
        <dbReference type="ChEBI" id="CHEBI:17792"/>
        <dbReference type="ChEBI" id="CHEBI:57925"/>
        <dbReference type="ChEBI" id="CHEBI:90779"/>
        <dbReference type="EC" id="2.5.1.18"/>
    </reaction>
</comment>